<accession>A0ABZ2CEK4</accession>
<dbReference type="Pfam" id="PF12834">
    <property type="entry name" value="Phage_int_SAM_2"/>
    <property type="match status" value="1"/>
</dbReference>
<evidence type="ECO:0000256" key="1">
    <source>
        <dbReference type="ARBA" id="ARBA00023125"/>
    </source>
</evidence>
<evidence type="ECO:0000259" key="3">
    <source>
        <dbReference type="PROSITE" id="PS51900"/>
    </source>
</evidence>
<dbReference type="PROSITE" id="PS51900">
    <property type="entry name" value="CB"/>
    <property type="match status" value="1"/>
</dbReference>
<dbReference type="InterPro" id="IPR024457">
    <property type="entry name" value="Putative_integrase_N"/>
</dbReference>
<sequence>MKEVFPISKRRNSVTNSKTIQALETISREDSQQTSSFQNATTEFLKHCRIKGLSPATVKFFDKELKQMKRALTEINVPLSDVRKIKTPHIENFIEYQQS</sequence>
<dbReference type="Proteomes" id="UP001357223">
    <property type="component" value="Chromosome"/>
</dbReference>
<reference evidence="4 5" key="1">
    <citation type="submission" date="2023-10" db="EMBL/GenBank/DDBJ databases">
        <title>Niallia locisalis sp.nov. isolated from a salt pond sample.</title>
        <authorList>
            <person name="Li X.-J."/>
            <person name="Dong L."/>
        </authorList>
    </citation>
    <scope>NUCLEOTIDE SEQUENCE [LARGE SCALE GENOMIC DNA]</scope>
    <source>
        <strain evidence="4 5">DSM 29761</strain>
    </source>
</reference>
<dbReference type="Gene3D" id="1.10.150.130">
    <property type="match status" value="1"/>
</dbReference>
<keyword evidence="5" id="KW-1185">Reference proteome</keyword>
<keyword evidence="1 2" id="KW-0238">DNA-binding</keyword>
<proteinExistence type="predicted"/>
<organism evidence="4 5">
    <name type="scientific">Niallia oryzisoli</name>
    <dbReference type="NCBI Taxonomy" id="1737571"/>
    <lineage>
        <taxon>Bacteria</taxon>
        <taxon>Bacillati</taxon>
        <taxon>Bacillota</taxon>
        <taxon>Bacilli</taxon>
        <taxon>Bacillales</taxon>
        <taxon>Bacillaceae</taxon>
        <taxon>Niallia</taxon>
    </lineage>
</organism>
<evidence type="ECO:0000313" key="4">
    <source>
        <dbReference type="EMBL" id="WVX80437.1"/>
    </source>
</evidence>
<feature type="domain" description="Core-binding (CB)" evidence="3">
    <location>
        <begin position="35"/>
        <end position="99"/>
    </location>
</feature>
<evidence type="ECO:0000256" key="2">
    <source>
        <dbReference type="PROSITE-ProRule" id="PRU01248"/>
    </source>
</evidence>
<gene>
    <name evidence="4" type="ORF">R4Z09_24820</name>
</gene>
<protein>
    <submittedName>
        <fullName evidence="4">Phage integrase N-terminal domain-containing protein</fullName>
    </submittedName>
</protein>
<dbReference type="InterPro" id="IPR010998">
    <property type="entry name" value="Integrase_recombinase_N"/>
</dbReference>
<dbReference type="RefSeq" id="WP_338449368.1">
    <property type="nucleotide sequence ID" value="NZ_CP137640.1"/>
</dbReference>
<dbReference type="EMBL" id="CP137640">
    <property type="protein sequence ID" value="WVX80437.1"/>
    <property type="molecule type" value="Genomic_DNA"/>
</dbReference>
<dbReference type="InterPro" id="IPR044068">
    <property type="entry name" value="CB"/>
</dbReference>
<evidence type="ECO:0000313" key="5">
    <source>
        <dbReference type="Proteomes" id="UP001357223"/>
    </source>
</evidence>
<name>A0ABZ2CEK4_9BACI</name>